<feature type="region of interest" description="Disordered" evidence="1">
    <location>
        <begin position="47"/>
        <end position="76"/>
    </location>
</feature>
<organism evidence="2 3">
    <name type="scientific">Rhizopus delemar</name>
    <dbReference type="NCBI Taxonomy" id="936053"/>
    <lineage>
        <taxon>Eukaryota</taxon>
        <taxon>Fungi</taxon>
        <taxon>Fungi incertae sedis</taxon>
        <taxon>Mucoromycota</taxon>
        <taxon>Mucoromycotina</taxon>
        <taxon>Mucoromycetes</taxon>
        <taxon>Mucorales</taxon>
        <taxon>Mucorineae</taxon>
        <taxon>Rhizopodaceae</taxon>
        <taxon>Rhizopus</taxon>
    </lineage>
</organism>
<evidence type="ECO:0000313" key="3">
    <source>
        <dbReference type="Proteomes" id="UP000740926"/>
    </source>
</evidence>
<name>A0A9P6XPJ0_9FUNG</name>
<feature type="compositionally biased region" description="Polar residues" evidence="1">
    <location>
        <begin position="67"/>
        <end position="76"/>
    </location>
</feature>
<gene>
    <name evidence="2" type="ORF">G6F50_017854</name>
</gene>
<dbReference type="Proteomes" id="UP000740926">
    <property type="component" value="Unassembled WGS sequence"/>
</dbReference>
<accession>A0A9P6XPJ0</accession>
<reference evidence="2 3" key="1">
    <citation type="journal article" date="2020" name="Microb. Genom.">
        <title>Genetic diversity of clinical and environmental Mucorales isolates obtained from an investigation of mucormycosis cases among solid organ transplant recipients.</title>
        <authorList>
            <person name="Nguyen M.H."/>
            <person name="Kaul D."/>
            <person name="Muto C."/>
            <person name="Cheng S.J."/>
            <person name="Richter R.A."/>
            <person name="Bruno V.M."/>
            <person name="Liu G."/>
            <person name="Beyhan S."/>
            <person name="Sundermann A.J."/>
            <person name="Mounaud S."/>
            <person name="Pasculle A.W."/>
            <person name="Nierman W.C."/>
            <person name="Driscoll E."/>
            <person name="Cumbie R."/>
            <person name="Clancy C.J."/>
            <person name="Dupont C.L."/>
        </authorList>
    </citation>
    <scope>NUCLEOTIDE SEQUENCE [LARGE SCALE GENOMIC DNA]</scope>
    <source>
        <strain evidence="2 3">GL24</strain>
    </source>
</reference>
<feature type="region of interest" description="Disordered" evidence="1">
    <location>
        <begin position="1"/>
        <end position="22"/>
    </location>
</feature>
<dbReference type="EMBL" id="JAANIU010014447">
    <property type="protein sequence ID" value="KAG1529655.1"/>
    <property type="molecule type" value="Genomic_DNA"/>
</dbReference>
<sequence length="76" mass="7998">MSDRVIQFNPAPANTRGSNSVGQPIAVPLRVVVPELASSDAIPDSFAYPRPGDASKRARGKAGLANGIQQAQRSIR</sequence>
<evidence type="ECO:0000313" key="2">
    <source>
        <dbReference type="EMBL" id="KAG1529655.1"/>
    </source>
</evidence>
<comment type="caution">
    <text evidence="2">The sequence shown here is derived from an EMBL/GenBank/DDBJ whole genome shotgun (WGS) entry which is preliminary data.</text>
</comment>
<evidence type="ECO:0000256" key="1">
    <source>
        <dbReference type="SAM" id="MobiDB-lite"/>
    </source>
</evidence>
<protein>
    <submittedName>
        <fullName evidence="2">Uncharacterized protein</fullName>
    </submittedName>
</protein>
<proteinExistence type="predicted"/>
<dbReference type="AlphaFoldDB" id="A0A9P6XPJ0"/>
<keyword evidence="3" id="KW-1185">Reference proteome</keyword>